<geneLocation type="mitochondrion" evidence="2"/>
<dbReference type="GeneID" id="18129125"/>
<keyword evidence="1" id="KW-0812">Transmembrane</keyword>
<keyword evidence="1" id="KW-0472">Membrane</keyword>
<dbReference type="SUPFAM" id="SSF81343">
    <property type="entry name" value="Fumarate reductase respiratory complex transmembrane subunits"/>
    <property type="match status" value="1"/>
</dbReference>
<keyword evidence="1" id="KW-1133">Transmembrane helix</keyword>
<gene>
    <name evidence="2" type="primary">sdhD</name>
    <name evidence="2" type="ORF">Rhody.mt.28</name>
</gene>
<name>V9NGB7_RHOPU</name>
<dbReference type="EMBL" id="KC875852">
    <property type="protein sequence ID" value="AGO19273.1"/>
    <property type="molecule type" value="Genomic_DNA"/>
</dbReference>
<dbReference type="AlphaFoldDB" id="V9NGB7"/>
<accession>V9NGB7</accession>
<dbReference type="RefSeq" id="YP_008994221.1">
    <property type="nucleotide sequence ID" value="NC_023252.1"/>
</dbReference>
<evidence type="ECO:0000313" key="2">
    <source>
        <dbReference type="EMBL" id="AGO19273.1"/>
    </source>
</evidence>
<dbReference type="Gene3D" id="1.20.1300.10">
    <property type="entry name" value="Fumarate reductase/succinate dehydrogenase, transmembrane subunit"/>
    <property type="match status" value="1"/>
</dbReference>
<dbReference type="InterPro" id="IPR034804">
    <property type="entry name" value="SQR/QFR_C/D"/>
</dbReference>
<evidence type="ECO:0000256" key="1">
    <source>
        <dbReference type="SAM" id="Phobius"/>
    </source>
</evidence>
<feature type="transmembrane region" description="Helical" evidence="1">
    <location>
        <begin position="20"/>
        <end position="42"/>
    </location>
</feature>
<keyword evidence="2" id="KW-0496">Mitochondrion</keyword>
<reference evidence="2" key="1">
    <citation type="journal article" date="2014" name="Mitochondrial DNA">
        <title>Complete mitochondrial genome of sublittoral macroalga Rhodymenia pseudopalmata (Rhodymeniales, Rhodophyta).</title>
        <authorList>
            <person name="Kim K.M."/>
            <person name="Yang E.C."/>
            <person name="Yi G."/>
            <person name="Yoon H.S."/>
        </authorList>
    </citation>
    <scope>NUCLEOTIDE SEQUENCE</scope>
</reference>
<protein>
    <submittedName>
        <fullName evidence="2">Succinate:cytochrome c oxidoreductase subunit 4</fullName>
    </submittedName>
</protein>
<sequence>MFNISWFFLRFASFSTFSGFLFDLEIGLASVGFLLFHIILGLRSVLKDYIHTKKVKILSLSLLRIVSIELWLKF</sequence>
<proteinExistence type="predicted"/>
<dbReference type="GO" id="GO:0016020">
    <property type="term" value="C:membrane"/>
    <property type="evidence" value="ECO:0007669"/>
    <property type="project" value="InterPro"/>
</dbReference>
<organism evidence="2">
    <name type="scientific">Rhodymenia pseudopalmata</name>
    <name type="common">Red alga</name>
    <dbReference type="NCBI Taxonomy" id="31502"/>
    <lineage>
        <taxon>Eukaryota</taxon>
        <taxon>Rhodophyta</taxon>
        <taxon>Florideophyceae</taxon>
        <taxon>Rhodymeniophycidae</taxon>
        <taxon>Rhodymeniales</taxon>
        <taxon>Rhodymeniaceae</taxon>
        <taxon>Rhodymenia</taxon>
    </lineage>
</organism>